<protein>
    <submittedName>
        <fullName evidence="1">Uncharacterized protein</fullName>
    </submittedName>
</protein>
<feature type="non-terminal residue" evidence="1">
    <location>
        <position position="1"/>
    </location>
</feature>
<organism evidence="1 2">
    <name type="scientific">Dendryphion nanum</name>
    <dbReference type="NCBI Taxonomy" id="256645"/>
    <lineage>
        <taxon>Eukaryota</taxon>
        <taxon>Fungi</taxon>
        <taxon>Dikarya</taxon>
        <taxon>Ascomycota</taxon>
        <taxon>Pezizomycotina</taxon>
        <taxon>Dothideomycetes</taxon>
        <taxon>Pleosporomycetidae</taxon>
        <taxon>Pleosporales</taxon>
        <taxon>Torulaceae</taxon>
        <taxon>Dendryphion</taxon>
    </lineage>
</organism>
<name>A0A9P9EEC3_9PLEO</name>
<evidence type="ECO:0000313" key="2">
    <source>
        <dbReference type="Proteomes" id="UP000700596"/>
    </source>
</evidence>
<gene>
    <name evidence="1" type="ORF">B0J11DRAFT_416776</name>
</gene>
<dbReference type="Proteomes" id="UP000700596">
    <property type="component" value="Unassembled WGS sequence"/>
</dbReference>
<dbReference type="AlphaFoldDB" id="A0A9P9EEC3"/>
<dbReference type="OrthoDB" id="3798868at2759"/>
<proteinExistence type="predicted"/>
<accession>A0A9P9EEC3</accession>
<sequence length="174" mass="20356">IDRNTLMVCSGLAKDYFTWHPEKLHLHLPVTYPRKHADGSTQCYTIRQDEAFGHVAREPIIQHLIPWFTAVEKAKQSLETNRDPKKIPRPEIPDSLLEKIHLYAAMLHLEVPRFIQRPLIEALTQQLYRTPLRNCHLTVIERCIARFHSQSTQVLDPVLCLFFGTYAHRTPEDR</sequence>
<dbReference type="EMBL" id="JAGMWT010000002">
    <property type="protein sequence ID" value="KAH7136093.1"/>
    <property type="molecule type" value="Genomic_DNA"/>
</dbReference>
<feature type="non-terminal residue" evidence="1">
    <location>
        <position position="174"/>
    </location>
</feature>
<comment type="caution">
    <text evidence="1">The sequence shown here is derived from an EMBL/GenBank/DDBJ whole genome shotgun (WGS) entry which is preliminary data.</text>
</comment>
<reference evidence="1" key="1">
    <citation type="journal article" date="2021" name="Nat. Commun.">
        <title>Genetic determinants of endophytism in the Arabidopsis root mycobiome.</title>
        <authorList>
            <person name="Mesny F."/>
            <person name="Miyauchi S."/>
            <person name="Thiergart T."/>
            <person name="Pickel B."/>
            <person name="Atanasova L."/>
            <person name="Karlsson M."/>
            <person name="Huettel B."/>
            <person name="Barry K.W."/>
            <person name="Haridas S."/>
            <person name="Chen C."/>
            <person name="Bauer D."/>
            <person name="Andreopoulos W."/>
            <person name="Pangilinan J."/>
            <person name="LaButti K."/>
            <person name="Riley R."/>
            <person name="Lipzen A."/>
            <person name="Clum A."/>
            <person name="Drula E."/>
            <person name="Henrissat B."/>
            <person name="Kohler A."/>
            <person name="Grigoriev I.V."/>
            <person name="Martin F.M."/>
            <person name="Hacquard S."/>
        </authorList>
    </citation>
    <scope>NUCLEOTIDE SEQUENCE</scope>
    <source>
        <strain evidence="1">MPI-CAGE-CH-0243</strain>
    </source>
</reference>
<keyword evidence="2" id="KW-1185">Reference proteome</keyword>
<evidence type="ECO:0000313" key="1">
    <source>
        <dbReference type="EMBL" id="KAH7136093.1"/>
    </source>
</evidence>